<dbReference type="EMBL" id="SOFL01000034">
    <property type="protein sequence ID" value="TFC01460.1"/>
    <property type="molecule type" value="Genomic_DNA"/>
</dbReference>
<dbReference type="RefSeq" id="WP_134453825.1">
    <property type="nucleotide sequence ID" value="NZ_SOFL01000034.1"/>
</dbReference>
<protein>
    <submittedName>
        <fullName evidence="1">Ester cyclase</fullName>
    </submittedName>
</protein>
<dbReference type="PANTHER" id="PTHR38436:SF1">
    <property type="entry name" value="ESTER CYCLASE"/>
    <property type="match status" value="1"/>
</dbReference>
<dbReference type="Pfam" id="PF07366">
    <property type="entry name" value="SnoaL"/>
    <property type="match status" value="1"/>
</dbReference>
<accession>A0A4R8W860</accession>
<keyword evidence="2" id="KW-1185">Reference proteome</keyword>
<gene>
    <name evidence="1" type="ORF">E3O42_10090</name>
</gene>
<comment type="caution">
    <text evidence="1">The sequence shown here is derived from an EMBL/GenBank/DDBJ whole genome shotgun (WGS) entry which is preliminary data.</text>
</comment>
<dbReference type="SUPFAM" id="SSF54427">
    <property type="entry name" value="NTF2-like"/>
    <property type="match status" value="1"/>
</dbReference>
<dbReference type="Gene3D" id="3.10.450.50">
    <property type="match status" value="1"/>
</dbReference>
<proteinExistence type="predicted"/>
<organism evidence="1 2">
    <name type="scientific">Cryobacterium adonitolivorans</name>
    <dbReference type="NCBI Taxonomy" id="1259189"/>
    <lineage>
        <taxon>Bacteria</taxon>
        <taxon>Bacillati</taxon>
        <taxon>Actinomycetota</taxon>
        <taxon>Actinomycetes</taxon>
        <taxon>Micrococcales</taxon>
        <taxon>Microbacteriaceae</taxon>
        <taxon>Cryobacterium</taxon>
    </lineage>
</organism>
<dbReference type="AlphaFoldDB" id="A0A4R8W860"/>
<dbReference type="InterPro" id="IPR009959">
    <property type="entry name" value="Cyclase_SnoaL-like"/>
</dbReference>
<evidence type="ECO:0000313" key="2">
    <source>
        <dbReference type="Proteomes" id="UP000297907"/>
    </source>
</evidence>
<dbReference type="PANTHER" id="PTHR38436">
    <property type="entry name" value="POLYKETIDE CYCLASE SNOAL-LIKE DOMAIN"/>
    <property type="match status" value="1"/>
</dbReference>
<sequence length="137" mass="14596">MSQKVNIAAQQKFGDAVNSGELDLLDDLVAEDAVDNAPAPGQGPGPAGYKAFYGKMIAAFPDLHIEVERLVANDTDVAFAYTLTGTHQGPLMSHSASGKTMSVRGVQISRFENGKLVERWGSSDEQGMLEQLGVTSR</sequence>
<dbReference type="InterPro" id="IPR032710">
    <property type="entry name" value="NTF2-like_dom_sf"/>
</dbReference>
<dbReference type="OrthoDB" id="9182871at2"/>
<name>A0A4R8W860_9MICO</name>
<reference evidence="1 2" key="1">
    <citation type="submission" date="2019-03" db="EMBL/GenBank/DDBJ databases">
        <title>Genomics of glacier-inhabiting Cryobacterium strains.</title>
        <authorList>
            <person name="Liu Q."/>
            <person name="Xin Y.-H."/>
        </authorList>
    </citation>
    <scope>NUCLEOTIDE SEQUENCE [LARGE SCALE GENOMIC DNA]</scope>
    <source>
        <strain evidence="1 2">RHLS22-1</strain>
    </source>
</reference>
<evidence type="ECO:0000313" key="1">
    <source>
        <dbReference type="EMBL" id="TFC01460.1"/>
    </source>
</evidence>
<dbReference type="Proteomes" id="UP000297907">
    <property type="component" value="Unassembled WGS sequence"/>
</dbReference>
<dbReference type="GO" id="GO:0030638">
    <property type="term" value="P:polyketide metabolic process"/>
    <property type="evidence" value="ECO:0007669"/>
    <property type="project" value="InterPro"/>
</dbReference>